<sequence length="474" mass="52191">MKKIFLIIGSALLMLTSCEDIESLNVDPKAPVDNPPSGYLFSSGVVTGLNQMNTLNVNRSIFRHLTQQLADVTYREGTRYSFRRRDVADAHWNQLFYALNSLNKSKEIIATETLDAKVKANRLAMIDAMQVYFFQILVDSYGNVPYSQALQIEQFLSPKYDDGKTIYQDLIKRINADISALDNSAAGFGSDDVVYGGDLFKWRKFMNSLKLKLGMNLADVDASLAKSTVESAYSAGVFSSNTDSAIIQYQSTGLFTSPLYEDLVLSGRVDFCATNLIVNYLKTNNDPRISKYFTTALSGPNAGQYVGGTFGLNPSAAQTLSLINPSISVANGLGYLADYVEIEFLLAEAAARGYSVGSIATHFDAGIGASMDHWKVSATDKAAYLATHNYAVQSTTGNPWKKIIGDEAWIAMYNRGFEAWTFNRRLDNRTYTPTPPVRVLYPIKEYSINSSNVAAASTAIGGDEQTTKIFWDVN</sequence>
<comment type="caution">
    <text evidence="1">The sequence shown here is derived from an EMBL/GenBank/DDBJ whole genome shotgun (WGS) entry which is preliminary data.</text>
</comment>
<dbReference type="InterPro" id="IPR041662">
    <property type="entry name" value="SusD-like_2"/>
</dbReference>
<gene>
    <name evidence="1" type="ORF">DRF68_04645</name>
</gene>
<dbReference type="SUPFAM" id="SSF48452">
    <property type="entry name" value="TPR-like"/>
    <property type="match status" value="1"/>
</dbReference>
<dbReference type="Gene3D" id="1.25.40.390">
    <property type="match status" value="1"/>
</dbReference>
<name>A0A3D9BEL3_9FLAO</name>
<keyword evidence="2" id="KW-1185">Reference proteome</keyword>
<keyword evidence="1" id="KW-0449">Lipoprotein</keyword>
<dbReference type="EMBL" id="QNVU01000006">
    <property type="protein sequence ID" value="REC51862.1"/>
    <property type="molecule type" value="Genomic_DNA"/>
</dbReference>
<dbReference type="InterPro" id="IPR011990">
    <property type="entry name" value="TPR-like_helical_dom_sf"/>
</dbReference>
<dbReference type="AlphaFoldDB" id="A0A3D9BEL3"/>
<dbReference type="Pfam" id="PF12771">
    <property type="entry name" value="SusD-like_2"/>
    <property type="match status" value="1"/>
</dbReference>
<organism evidence="1 2">
    <name type="scientific">Candidatus Chryseobacterium massiliense</name>
    <dbReference type="NCBI Taxonomy" id="204089"/>
    <lineage>
        <taxon>Bacteria</taxon>
        <taxon>Pseudomonadati</taxon>
        <taxon>Bacteroidota</taxon>
        <taxon>Flavobacteriia</taxon>
        <taxon>Flavobacteriales</taxon>
        <taxon>Weeksellaceae</taxon>
        <taxon>Chryseobacterium group</taxon>
        <taxon>Chryseobacterium</taxon>
    </lineage>
</organism>
<proteinExistence type="predicted"/>
<dbReference type="PROSITE" id="PS51257">
    <property type="entry name" value="PROKAR_LIPOPROTEIN"/>
    <property type="match status" value="1"/>
</dbReference>
<dbReference type="Proteomes" id="UP000256924">
    <property type="component" value="Unassembled WGS sequence"/>
</dbReference>
<dbReference type="RefSeq" id="WP_116097099.1">
    <property type="nucleotide sequence ID" value="NZ_QNVU01000006.1"/>
</dbReference>
<protein>
    <submittedName>
        <fullName evidence="1">SusD/RagB family nutrient-binding outer membrane lipoprotein</fullName>
    </submittedName>
</protein>
<evidence type="ECO:0000313" key="2">
    <source>
        <dbReference type="Proteomes" id="UP000256924"/>
    </source>
</evidence>
<reference evidence="1 2" key="1">
    <citation type="journal article" date="2004" name="Emerg. Infect. Dis.">
        <title>Amoebae-resisting bacteria isolated from human nasal swabs by amoebal coculture.</title>
        <authorList>
            <person name="Greub G."/>
            <person name="La Scola B."/>
            <person name="Raoult D."/>
        </authorList>
    </citation>
    <scope>NUCLEOTIDE SEQUENCE [LARGE SCALE GENOMIC DNA]</scope>
    <source>
        <strain evidence="1 2">CCUG 51329</strain>
    </source>
</reference>
<accession>A0A3D9BEL3</accession>
<evidence type="ECO:0000313" key="1">
    <source>
        <dbReference type="EMBL" id="REC51862.1"/>
    </source>
</evidence>